<evidence type="ECO:0000313" key="3">
    <source>
        <dbReference type="Proteomes" id="UP000228684"/>
    </source>
</evidence>
<reference evidence="2 3" key="1">
    <citation type="submission" date="2017-09" db="EMBL/GenBank/DDBJ databases">
        <authorList>
            <person name="Campbell M.A."/>
            <person name="Lukasik P."/>
            <person name="Simon C."/>
            <person name="McCutcheon J.P."/>
        </authorList>
    </citation>
    <scope>NUCLEOTIDE SEQUENCE [LARGE SCALE GENOMIC DNA]</scope>
    <source>
        <strain evidence="2 3">MAGNEO</strain>
    </source>
</reference>
<comment type="caution">
    <text evidence="2">The sequence shown here is derived from an EMBL/GenBank/DDBJ whole genome shotgun (WGS) entry which is preliminary data.</text>
</comment>
<dbReference type="InterPro" id="IPR020818">
    <property type="entry name" value="Chaperonin_GroES"/>
</dbReference>
<sequence>MLIALLNKTIIVPIIKINLTSKGVIIPSSNDSKLYEGVVVSSNSGLKTGDKILYIGTRKLCYNLNSLEVDIVDTSDVVAMFKTSYTEWD</sequence>
<name>A0ABX4MG66_9HYPH</name>
<dbReference type="Pfam" id="PF00166">
    <property type="entry name" value="Cpn10"/>
    <property type="match status" value="1"/>
</dbReference>
<accession>A0ABX4MG66</accession>
<evidence type="ECO:0000313" key="1">
    <source>
        <dbReference type="EMBL" id="PIM95034.1"/>
    </source>
</evidence>
<dbReference type="SUPFAM" id="SSF50129">
    <property type="entry name" value="GroES-like"/>
    <property type="match status" value="1"/>
</dbReference>
<protein>
    <submittedName>
        <fullName evidence="2">10 kDa chaperonin</fullName>
    </submittedName>
</protein>
<keyword evidence="3" id="KW-1185">Reference proteome</keyword>
<dbReference type="EMBL" id="NXGM01000002">
    <property type="protein sequence ID" value="PIM95652.1"/>
    <property type="molecule type" value="Genomic_DNA"/>
</dbReference>
<evidence type="ECO:0000313" key="2">
    <source>
        <dbReference type="EMBL" id="PIM95652.1"/>
    </source>
</evidence>
<gene>
    <name evidence="2" type="primary">groS</name>
    <name evidence="2" type="ORF">magneo_12</name>
    <name evidence="1" type="ORF">magneo_274</name>
</gene>
<organism evidence="2 3">
    <name type="scientific">Candidatus Hodgkinia cicadicola</name>
    <dbReference type="NCBI Taxonomy" id="573658"/>
    <lineage>
        <taxon>Bacteria</taxon>
        <taxon>Pseudomonadati</taxon>
        <taxon>Pseudomonadota</taxon>
        <taxon>Alphaproteobacteria</taxon>
        <taxon>Hyphomicrobiales</taxon>
        <taxon>Candidatus Hodgkinia</taxon>
    </lineage>
</organism>
<dbReference type="EMBL" id="NXGM01000109">
    <property type="protein sequence ID" value="PIM95034.1"/>
    <property type="molecule type" value="Genomic_DNA"/>
</dbReference>
<dbReference type="Proteomes" id="UP000228684">
    <property type="component" value="Unassembled WGS sequence"/>
</dbReference>
<proteinExistence type="predicted"/>
<dbReference type="InterPro" id="IPR011032">
    <property type="entry name" value="GroES-like_sf"/>
</dbReference>